<evidence type="ECO:0000259" key="3">
    <source>
        <dbReference type="Pfam" id="PF01636"/>
    </source>
</evidence>
<dbReference type="GO" id="GO:0005524">
    <property type="term" value="F:ATP binding"/>
    <property type="evidence" value="ECO:0007669"/>
    <property type="project" value="UniProtKB-KW"/>
</dbReference>
<keyword evidence="1" id="KW-0547">Nucleotide-binding</keyword>
<name>A0A5C8ZLS9_9GAMM</name>
<gene>
    <name evidence="4" type="ORF">FVW59_18130</name>
</gene>
<reference evidence="4 5" key="1">
    <citation type="submission" date="2019-08" db="EMBL/GenBank/DDBJ databases">
        <title>Parahaliea maris sp. nov., isolated from the surface seawater.</title>
        <authorList>
            <person name="Liu Y."/>
        </authorList>
    </citation>
    <scope>NUCLEOTIDE SEQUENCE [LARGE SCALE GENOMIC DNA]</scope>
    <source>
        <strain evidence="4 5">S2-26</strain>
    </source>
</reference>
<protein>
    <submittedName>
        <fullName evidence="4">Phosphotransferase</fullName>
    </submittedName>
</protein>
<dbReference type="Gene3D" id="3.90.1200.10">
    <property type="match status" value="1"/>
</dbReference>
<dbReference type="PANTHER" id="PTHR33540:SF1">
    <property type="entry name" value="N-ACETYLMURAMATE_N-ACETYLGLUCOSAMINE KINASE"/>
    <property type="match status" value="1"/>
</dbReference>
<dbReference type="AlphaFoldDB" id="A0A5C8ZLS9"/>
<accession>A0A5C8ZLS9</accession>
<evidence type="ECO:0000313" key="5">
    <source>
        <dbReference type="Proteomes" id="UP000321933"/>
    </source>
</evidence>
<evidence type="ECO:0000313" key="4">
    <source>
        <dbReference type="EMBL" id="TXS89433.1"/>
    </source>
</evidence>
<evidence type="ECO:0000256" key="2">
    <source>
        <dbReference type="ARBA" id="ARBA00022840"/>
    </source>
</evidence>
<keyword evidence="5" id="KW-1185">Reference proteome</keyword>
<keyword evidence="2" id="KW-0067">ATP-binding</keyword>
<comment type="caution">
    <text evidence="4">The sequence shown here is derived from an EMBL/GenBank/DDBJ whole genome shotgun (WGS) entry which is preliminary data.</text>
</comment>
<dbReference type="GO" id="GO:0016740">
    <property type="term" value="F:transferase activity"/>
    <property type="evidence" value="ECO:0007669"/>
    <property type="project" value="UniProtKB-KW"/>
</dbReference>
<dbReference type="Proteomes" id="UP000321933">
    <property type="component" value="Unassembled WGS sequence"/>
</dbReference>
<evidence type="ECO:0000256" key="1">
    <source>
        <dbReference type="ARBA" id="ARBA00022741"/>
    </source>
</evidence>
<dbReference type="EMBL" id="VRYZ01000009">
    <property type="protein sequence ID" value="TXS89433.1"/>
    <property type="molecule type" value="Genomic_DNA"/>
</dbReference>
<sequence>MSVFLVRSLPLSAPATATRPVPADLLPWAAAAWGRDAGVCTLAPVAGDASNRRYFRLAAGRASVIVLEAPPATEKNAAFISVLQLLAGQGVRVPALLAVELERGYLLLEDLGGQMLLPLLSADSVEAWYGRAGEVLLNLAQVAAEGRVPDYDRALLEEELSRLPMWFFDRLLALPASAQADDCVAEVKELLVATALAQPRGFVHRDFHSRNLMVLGGDELALIDFQDATFGPATYDLVSLLRDCYIRWPRQRVEAWALAHRDALVGRQLLPPVDDATFLRWFDLMGLQRHLKVLGTFARLYLRDGKQAYLQDLPLVVTYVEEVLQSRRESEPVLARFHDWWLRVVRPVIDSQAWMQPGREPS</sequence>
<feature type="domain" description="Aminoglycoside phosphotransferase" evidence="3">
    <location>
        <begin position="42"/>
        <end position="260"/>
    </location>
</feature>
<dbReference type="OrthoDB" id="9809275at2"/>
<proteinExistence type="predicted"/>
<dbReference type="Gene3D" id="3.30.200.20">
    <property type="entry name" value="Phosphorylase Kinase, domain 1"/>
    <property type="match status" value="1"/>
</dbReference>
<dbReference type="InterPro" id="IPR002575">
    <property type="entry name" value="Aminoglycoside_PTrfase"/>
</dbReference>
<dbReference type="SUPFAM" id="SSF56112">
    <property type="entry name" value="Protein kinase-like (PK-like)"/>
    <property type="match status" value="1"/>
</dbReference>
<keyword evidence="4" id="KW-0808">Transferase</keyword>
<dbReference type="Pfam" id="PF01636">
    <property type="entry name" value="APH"/>
    <property type="match status" value="1"/>
</dbReference>
<dbReference type="PANTHER" id="PTHR33540">
    <property type="entry name" value="TRNA THREONYLCARBAMOYLADENOSINE BIOSYNTHESIS PROTEIN TSAE"/>
    <property type="match status" value="1"/>
</dbReference>
<dbReference type="InterPro" id="IPR011009">
    <property type="entry name" value="Kinase-like_dom_sf"/>
</dbReference>
<organism evidence="4 5">
    <name type="scientific">Parahaliea aestuarii</name>
    <dbReference type="NCBI Taxonomy" id="1852021"/>
    <lineage>
        <taxon>Bacteria</taxon>
        <taxon>Pseudomonadati</taxon>
        <taxon>Pseudomonadota</taxon>
        <taxon>Gammaproteobacteria</taxon>
        <taxon>Cellvibrionales</taxon>
        <taxon>Halieaceae</taxon>
        <taxon>Parahaliea</taxon>
    </lineage>
</organism>